<dbReference type="GO" id="GO:0005615">
    <property type="term" value="C:extracellular space"/>
    <property type="evidence" value="ECO:0007669"/>
    <property type="project" value="TreeGrafter"/>
</dbReference>
<evidence type="ECO:0000313" key="4">
    <source>
        <dbReference type="Proteomes" id="UP000035352"/>
    </source>
</evidence>
<dbReference type="RefSeq" id="WP_047194676.1">
    <property type="nucleotide sequence ID" value="NZ_CP011371.1"/>
</dbReference>
<reference evidence="3 4" key="1">
    <citation type="submission" date="2015-05" db="EMBL/GenBank/DDBJ databases">
        <authorList>
            <person name="Tang B."/>
            <person name="Yu Y."/>
        </authorList>
    </citation>
    <scope>NUCLEOTIDE SEQUENCE [LARGE SCALE GENOMIC DNA]</scope>
    <source>
        <strain evidence="3 4">DSM 7029</strain>
    </source>
</reference>
<dbReference type="SMART" id="SM00554">
    <property type="entry name" value="FAS1"/>
    <property type="match status" value="1"/>
</dbReference>
<dbReference type="AlphaFoldDB" id="A0A0G3BHK2"/>
<dbReference type="KEGG" id="pbh:AAW51_2223"/>
<dbReference type="PANTHER" id="PTHR10900:SF77">
    <property type="entry name" value="FI19380P1"/>
    <property type="match status" value="1"/>
</dbReference>
<evidence type="ECO:0000313" key="3">
    <source>
        <dbReference type="EMBL" id="AKJ28914.1"/>
    </source>
</evidence>
<dbReference type="InterPro" id="IPR036378">
    <property type="entry name" value="FAS1_dom_sf"/>
</dbReference>
<dbReference type="Pfam" id="PF02469">
    <property type="entry name" value="Fasciclin"/>
    <property type="match status" value="1"/>
</dbReference>
<dbReference type="PANTHER" id="PTHR10900">
    <property type="entry name" value="PERIOSTIN-RELATED"/>
    <property type="match status" value="1"/>
</dbReference>
<dbReference type="SUPFAM" id="SSF82153">
    <property type="entry name" value="FAS1 domain"/>
    <property type="match status" value="1"/>
</dbReference>
<keyword evidence="4" id="KW-1185">Reference proteome</keyword>
<proteinExistence type="predicted"/>
<feature type="domain" description="FAS1" evidence="2">
    <location>
        <begin position="27"/>
        <end position="156"/>
    </location>
</feature>
<dbReference type="EMBL" id="CP011371">
    <property type="protein sequence ID" value="AKJ28914.1"/>
    <property type="molecule type" value="Genomic_DNA"/>
</dbReference>
<dbReference type="GO" id="GO:0030198">
    <property type="term" value="P:extracellular matrix organization"/>
    <property type="evidence" value="ECO:0007669"/>
    <property type="project" value="TreeGrafter"/>
</dbReference>
<dbReference type="Proteomes" id="UP000035352">
    <property type="component" value="Chromosome"/>
</dbReference>
<protein>
    <submittedName>
        <fullName evidence="3">Fasciclin</fullName>
    </submittedName>
</protein>
<dbReference type="InterPro" id="IPR050904">
    <property type="entry name" value="Adhesion/Biosynth-related"/>
</dbReference>
<name>A0A0G3BHK2_9BURK</name>
<sequence>MNRTNWLLACCAALVATLIGCASSPASTPIADATAANPQLTTLNKLVQDAGLANTLRGAGPYTVFAPSDEAFKQLPKATLDALAQDKAQLKSLLSYHVVAGKLSTAEVQNGSVKTLQGAALALSKAGSYVTVEDAMVLQSDVPASNGVVHVIDRVLVPPKK</sequence>
<dbReference type="STRING" id="413882.AAW51_2223"/>
<feature type="signal peptide" evidence="1">
    <location>
        <begin position="1"/>
        <end position="22"/>
    </location>
</feature>
<evidence type="ECO:0000259" key="2">
    <source>
        <dbReference type="PROSITE" id="PS50213"/>
    </source>
</evidence>
<dbReference type="OrthoDB" id="9800666at2"/>
<dbReference type="PROSITE" id="PS51257">
    <property type="entry name" value="PROKAR_LIPOPROTEIN"/>
    <property type="match status" value="1"/>
</dbReference>
<dbReference type="GO" id="GO:0031012">
    <property type="term" value="C:extracellular matrix"/>
    <property type="evidence" value="ECO:0007669"/>
    <property type="project" value="TreeGrafter"/>
</dbReference>
<evidence type="ECO:0000256" key="1">
    <source>
        <dbReference type="SAM" id="SignalP"/>
    </source>
</evidence>
<accession>A0A0G3BHK2</accession>
<dbReference type="PROSITE" id="PS50213">
    <property type="entry name" value="FAS1"/>
    <property type="match status" value="1"/>
</dbReference>
<organism evidence="3 4">
    <name type="scientific">Caldimonas brevitalea</name>
    <dbReference type="NCBI Taxonomy" id="413882"/>
    <lineage>
        <taxon>Bacteria</taxon>
        <taxon>Pseudomonadati</taxon>
        <taxon>Pseudomonadota</taxon>
        <taxon>Betaproteobacteria</taxon>
        <taxon>Burkholderiales</taxon>
        <taxon>Sphaerotilaceae</taxon>
        <taxon>Caldimonas</taxon>
    </lineage>
</organism>
<keyword evidence="1" id="KW-0732">Signal</keyword>
<dbReference type="InterPro" id="IPR000782">
    <property type="entry name" value="FAS1_domain"/>
</dbReference>
<dbReference type="FunFam" id="2.30.180.10:FF:000019">
    <property type="entry name" value="Cell surface lipoprotein"/>
    <property type="match status" value="1"/>
</dbReference>
<dbReference type="GO" id="GO:0007155">
    <property type="term" value="P:cell adhesion"/>
    <property type="evidence" value="ECO:0007669"/>
    <property type="project" value="TreeGrafter"/>
</dbReference>
<feature type="chain" id="PRO_5002551548" evidence="1">
    <location>
        <begin position="23"/>
        <end position="161"/>
    </location>
</feature>
<dbReference type="Gene3D" id="2.30.180.10">
    <property type="entry name" value="FAS1 domain"/>
    <property type="match status" value="1"/>
</dbReference>
<gene>
    <name evidence="3" type="ORF">AAW51_2223</name>
</gene>
<dbReference type="GO" id="GO:0050839">
    <property type="term" value="F:cell adhesion molecule binding"/>
    <property type="evidence" value="ECO:0007669"/>
    <property type="project" value="TreeGrafter"/>
</dbReference>